<dbReference type="InterPro" id="IPR036291">
    <property type="entry name" value="NAD(P)-bd_dom_sf"/>
</dbReference>
<accession>A0A1A3KSY9</accession>
<dbReference type="EMBL" id="LZLM01000044">
    <property type="protein sequence ID" value="OBJ87554.1"/>
    <property type="molecule type" value="Genomic_DNA"/>
</dbReference>
<evidence type="ECO:0000313" key="2">
    <source>
        <dbReference type="EMBL" id="OBJ87554.1"/>
    </source>
</evidence>
<dbReference type="CDD" id="cd24146">
    <property type="entry name" value="nat-AmDH_N_like"/>
    <property type="match status" value="1"/>
</dbReference>
<dbReference type="Pfam" id="PF19328">
    <property type="entry name" value="DAP_DH_C"/>
    <property type="match status" value="1"/>
</dbReference>
<name>A0A1A3KSY9_MYCAS</name>
<evidence type="ECO:0000313" key="3">
    <source>
        <dbReference type="Proteomes" id="UP000093925"/>
    </source>
</evidence>
<proteinExistence type="predicted"/>
<dbReference type="Proteomes" id="UP000093925">
    <property type="component" value="Unassembled WGS sequence"/>
</dbReference>
<dbReference type="SUPFAM" id="SSF51735">
    <property type="entry name" value="NAD(P)-binding Rossmann-fold domains"/>
    <property type="match status" value="1"/>
</dbReference>
<feature type="domain" description="2,4-diaminopentanoate dehydrogenase C-terminal" evidence="1">
    <location>
        <begin position="132"/>
        <end position="333"/>
    </location>
</feature>
<dbReference type="AlphaFoldDB" id="A0A1A3KSY9"/>
<protein>
    <submittedName>
        <fullName evidence="2">Dihydrodipicolinate reductase</fullName>
    </submittedName>
</protein>
<dbReference type="InterPro" id="IPR045760">
    <property type="entry name" value="DAP_DH_C"/>
</dbReference>
<reference evidence="2 3" key="1">
    <citation type="submission" date="2016-06" db="EMBL/GenBank/DDBJ databases">
        <authorList>
            <person name="Kjaerup R.B."/>
            <person name="Dalgaard T.S."/>
            <person name="Juul-Madsen H.R."/>
        </authorList>
    </citation>
    <scope>NUCLEOTIDE SEQUENCE [LARGE SCALE GENOMIC DNA]</scope>
    <source>
        <strain evidence="2 3">1276495.2</strain>
    </source>
</reference>
<dbReference type="Gene3D" id="3.40.50.720">
    <property type="entry name" value="NAD(P)-binding Rossmann-like Domain"/>
    <property type="match status" value="1"/>
</dbReference>
<sequence length="347" mass="36908">MGSIVIRVAHRRGGCDLVAVWVHTDDKADRDAGELVGLPPIGLRTTQSIDDVIAAQPDCVVYTASAPELDAINMPVYVRLLRAGINVVTVSSPGLVYPPAWNAGYTAELTAAAEQGHASLYASGIEPGFAGDQLVALLTTLSASITSVRTQEIFQYDSYGNEFLMRDVFGFGRPLDQAPLMQIPGMQQHAWGPPVRYVAAALGVELEDVRETYERRATPRDLVTAFGPVVAGTCGAIRMETIGVVAGRDAIVIEHVNRLAADLAPDWPTADRDGVYRVIIEGAPKLTCVLSVGDEHNVTDQGMIATAMRLLNAVPYVVAAPTGLLSSLDLPLTTPAGLLRQPGCAQK</sequence>
<organism evidence="2 3">
    <name type="scientific">Mycobacterium asiaticum</name>
    <dbReference type="NCBI Taxonomy" id="1790"/>
    <lineage>
        <taxon>Bacteria</taxon>
        <taxon>Bacillati</taxon>
        <taxon>Actinomycetota</taxon>
        <taxon>Actinomycetes</taxon>
        <taxon>Mycobacteriales</taxon>
        <taxon>Mycobacteriaceae</taxon>
        <taxon>Mycobacterium</taxon>
    </lineage>
</organism>
<comment type="caution">
    <text evidence="2">The sequence shown here is derived from an EMBL/GenBank/DDBJ whole genome shotgun (WGS) entry which is preliminary data.</text>
</comment>
<evidence type="ECO:0000259" key="1">
    <source>
        <dbReference type="Pfam" id="PF19328"/>
    </source>
</evidence>
<gene>
    <name evidence="2" type="ORF">A5640_06960</name>
</gene>